<dbReference type="Pfam" id="PF08706">
    <property type="entry name" value="D5_N"/>
    <property type="match status" value="1"/>
</dbReference>
<evidence type="ECO:0000313" key="7">
    <source>
        <dbReference type="Proteomes" id="UP000509322"/>
    </source>
</evidence>
<dbReference type="AlphaFoldDB" id="A0A7H9BXK1"/>
<sequence length="612" mass="68764">MTDRSDDDALGQVRAVMSNAEEVDLPEGMEPEAPAGDGDNQSPGTPSEGQADDPFSDCAQYPLNDHGNGQRYARHYRDELIYVPRYGWHVWTGQRWQKDEDGIEVRRRAQMLGELISREIPHLRLEDWQMQILEDGVQLRRRERELGRIVSAGGEEAEAAQQEMDSMAPKLARLSGVEKVLLSVRKDHHGWAKTSGNTTRIDASIKEAGVGLAVSFERLNAAPLDVCCENGVMRFSVIPGDPESGMSPMADMQFVPHARDQLITKMMPVRYDPEAKRPIFDRFITRILPDPEVRRFVQRWFGLNTTALTGEQKLVFFYGLGANGKSVLVDLIARMFGDYAATARIETLTGSTKKDGSAATPDLVPLMLARMVRTSEPEEGEKLREGLIKQLTGGEPINVRPNFGEQIEVTPKFKITIQGNYRPEVRGRDDGIWRRLLIVPFDVTIPPKERDPDLGAKLWEERSGILNWLIEGLIEYLEGGLQEPPAVLSATNEYREESDPLGFFLETCCDVSGQPEDSETVKDLVQAFQFWQDEQGGAVWQPGTVQRQLKDKMRRWVSPSTGKKFSERKSNGIMRYDGIRFSMEFGHRFRTAPRDPSGRPIAGRTGGQDGGM</sequence>
<dbReference type="InterPro" id="IPR027417">
    <property type="entry name" value="P-loop_NTPase"/>
</dbReference>
<evidence type="ECO:0000256" key="1">
    <source>
        <dbReference type="ARBA" id="ARBA00022741"/>
    </source>
</evidence>
<dbReference type="PANTHER" id="PTHR35372">
    <property type="entry name" value="ATP BINDING PROTEIN-RELATED"/>
    <property type="match status" value="1"/>
</dbReference>
<keyword evidence="1" id="KW-0547">Nucleotide-binding</keyword>
<organism evidence="6 7">
    <name type="scientific">Paracoccus pantotrophus</name>
    <name type="common">Thiosphaera pantotropha</name>
    <dbReference type="NCBI Taxonomy" id="82367"/>
    <lineage>
        <taxon>Bacteria</taxon>
        <taxon>Pseudomonadati</taxon>
        <taxon>Pseudomonadota</taxon>
        <taxon>Alphaproteobacteria</taxon>
        <taxon>Rhodobacterales</taxon>
        <taxon>Paracoccaceae</taxon>
        <taxon>Paracoccus</taxon>
    </lineage>
</organism>
<protein>
    <recommendedName>
        <fullName evidence="5">SF3 helicase domain-containing protein</fullName>
    </recommendedName>
</protein>
<dbReference type="InterPro" id="IPR006500">
    <property type="entry name" value="Helicase_put_C_phage/plasmid"/>
</dbReference>
<dbReference type="RefSeq" id="WP_179921765.1">
    <property type="nucleotide sequence ID" value="NZ_CP058690.1"/>
</dbReference>
<accession>A0A7H9BXK1</accession>
<name>A0A7H9BXK1_PARPN</name>
<dbReference type="InterPro" id="IPR051620">
    <property type="entry name" value="ORF904-like_C"/>
</dbReference>
<dbReference type="GO" id="GO:0005524">
    <property type="term" value="F:ATP binding"/>
    <property type="evidence" value="ECO:0007669"/>
    <property type="project" value="UniProtKB-KW"/>
</dbReference>
<feature type="compositionally biased region" description="Polar residues" evidence="4">
    <location>
        <begin position="39"/>
        <end position="48"/>
    </location>
</feature>
<dbReference type="PANTHER" id="PTHR35372:SF2">
    <property type="entry name" value="SF3 HELICASE DOMAIN-CONTAINING PROTEIN"/>
    <property type="match status" value="1"/>
</dbReference>
<dbReference type="SUPFAM" id="SSF52540">
    <property type="entry name" value="P-loop containing nucleoside triphosphate hydrolases"/>
    <property type="match status" value="1"/>
</dbReference>
<dbReference type="Proteomes" id="UP000509322">
    <property type="component" value="Chromosome 2"/>
</dbReference>
<feature type="domain" description="SF3 helicase" evidence="5">
    <location>
        <begin position="292"/>
        <end position="454"/>
    </location>
</feature>
<feature type="region of interest" description="Disordered" evidence="4">
    <location>
        <begin position="1"/>
        <end position="64"/>
    </location>
</feature>
<dbReference type="PROSITE" id="PS51206">
    <property type="entry name" value="SF3_HELICASE_1"/>
    <property type="match status" value="1"/>
</dbReference>
<dbReference type="Gene3D" id="3.40.50.300">
    <property type="entry name" value="P-loop containing nucleotide triphosphate hydrolases"/>
    <property type="match status" value="1"/>
</dbReference>
<dbReference type="GO" id="GO:0016787">
    <property type="term" value="F:hydrolase activity"/>
    <property type="evidence" value="ECO:0007669"/>
    <property type="project" value="UniProtKB-KW"/>
</dbReference>
<feature type="compositionally biased region" description="Acidic residues" evidence="4">
    <location>
        <begin position="21"/>
        <end position="30"/>
    </location>
</feature>
<evidence type="ECO:0000259" key="5">
    <source>
        <dbReference type="PROSITE" id="PS51206"/>
    </source>
</evidence>
<keyword evidence="3" id="KW-0067">ATP-binding</keyword>
<gene>
    <name evidence="6" type="ORF">HYQ43_17165</name>
</gene>
<evidence type="ECO:0000256" key="3">
    <source>
        <dbReference type="ARBA" id="ARBA00022840"/>
    </source>
</evidence>
<reference evidence="6 7" key="1">
    <citation type="submission" date="2020-07" db="EMBL/GenBank/DDBJ databases">
        <title>The complete genome of Paracoccus pantotrophus ACCC 10489.</title>
        <authorList>
            <person name="Si Y."/>
        </authorList>
    </citation>
    <scope>NUCLEOTIDE SEQUENCE [LARGE SCALE GENOMIC DNA]</scope>
    <source>
        <strain evidence="6 7">ACCC10489</strain>
    </source>
</reference>
<dbReference type="NCBIfam" id="TIGR01613">
    <property type="entry name" value="primase_Cterm"/>
    <property type="match status" value="1"/>
</dbReference>
<feature type="region of interest" description="Disordered" evidence="4">
    <location>
        <begin position="589"/>
        <end position="612"/>
    </location>
</feature>
<evidence type="ECO:0000256" key="2">
    <source>
        <dbReference type="ARBA" id="ARBA00022801"/>
    </source>
</evidence>
<dbReference type="InterPro" id="IPR014015">
    <property type="entry name" value="Helicase_SF3_DNA-vir"/>
</dbReference>
<dbReference type="InterPro" id="IPR014818">
    <property type="entry name" value="Phage/plasmid_primase_P4_C"/>
</dbReference>
<evidence type="ECO:0000256" key="4">
    <source>
        <dbReference type="SAM" id="MobiDB-lite"/>
    </source>
</evidence>
<proteinExistence type="predicted"/>
<dbReference type="EMBL" id="CP058690">
    <property type="protein sequence ID" value="QLH15862.1"/>
    <property type="molecule type" value="Genomic_DNA"/>
</dbReference>
<keyword evidence="2" id="KW-0378">Hydrolase</keyword>
<dbReference type="SMART" id="SM00885">
    <property type="entry name" value="D5_N"/>
    <property type="match status" value="1"/>
</dbReference>
<evidence type="ECO:0000313" key="6">
    <source>
        <dbReference type="EMBL" id="QLH15862.1"/>
    </source>
</evidence>